<dbReference type="GO" id="GO:1901982">
    <property type="term" value="F:maltose binding"/>
    <property type="evidence" value="ECO:0007669"/>
    <property type="project" value="TreeGrafter"/>
</dbReference>
<dbReference type="Gene3D" id="3.40.190.10">
    <property type="entry name" value="Periplasmic binding protein-like II"/>
    <property type="match status" value="2"/>
</dbReference>
<evidence type="ECO:0000256" key="1">
    <source>
        <dbReference type="ARBA" id="ARBA00008520"/>
    </source>
</evidence>
<comment type="similarity">
    <text evidence="1">Belongs to the bacterial solute-binding protein 1 family.</text>
</comment>
<dbReference type="GO" id="GO:0055052">
    <property type="term" value="C:ATP-binding cassette (ABC) transporter complex, substrate-binding subunit-containing"/>
    <property type="evidence" value="ECO:0007669"/>
    <property type="project" value="TreeGrafter"/>
</dbReference>
<evidence type="ECO:0000256" key="2">
    <source>
        <dbReference type="ARBA" id="ARBA00022448"/>
    </source>
</evidence>
<dbReference type="Pfam" id="PF13416">
    <property type="entry name" value="SBP_bac_8"/>
    <property type="match status" value="1"/>
</dbReference>
<evidence type="ECO:0000313" key="4">
    <source>
        <dbReference type="EMBL" id="RXZ87904.1"/>
    </source>
</evidence>
<keyword evidence="2" id="KW-0813">Transport</keyword>
<evidence type="ECO:0000313" key="5">
    <source>
        <dbReference type="Proteomes" id="UP000292686"/>
    </source>
</evidence>
<gene>
    <name evidence="4" type="ORF">ESP50_01520</name>
</gene>
<name>A0A4Q2M6R8_9MICO</name>
<dbReference type="SUPFAM" id="SSF53850">
    <property type="entry name" value="Periplasmic binding protein-like II"/>
    <property type="match status" value="1"/>
</dbReference>
<keyword evidence="3" id="KW-0732">Signal</keyword>
<accession>A0A4Q2M6R8</accession>
<dbReference type="InterPro" id="IPR006059">
    <property type="entry name" value="SBP"/>
</dbReference>
<comment type="caution">
    <text evidence="4">The sequence shown here is derived from an EMBL/GenBank/DDBJ whole genome shotgun (WGS) entry which is preliminary data.</text>
</comment>
<dbReference type="PANTHER" id="PTHR30061">
    <property type="entry name" value="MALTOSE-BINDING PERIPLASMIC PROTEIN"/>
    <property type="match status" value="1"/>
</dbReference>
<dbReference type="OrthoDB" id="9780991at2"/>
<keyword evidence="5" id="KW-1185">Reference proteome</keyword>
<dbReference type="GO" id="GO:0042956">
    <property type="term" value="P:maltodextrin transmembrane transport"/>
    <property type="evidence" value="ECO:0007669"/>
    <property type="project" value="TreeGrafter"/>
</dbReference>
<organism evidence="4 5">
    <name type="scientific">Agromyces atrinae</name>
    <dbReference type="NCBI Taxonomy" id="592376"/>
    <lineage>
        <taxon>Bacteria</taxon>
        <taxon>Bacillati</taxon>
        <taxon>Actinomycetota</taxon>
        <taxon>Actinomycetes</taxon>
        <taxon>Micrococcales</taxon>
        <taxon>Microbacteriaceae</taxon>
        <taxon>Agromyces</taxon>
    </lineage>
</organism>
<sequence>MRIRHTAQRFRPRGAEFEEELVKNTTRLGVVAGLVAVTLALTGCGRADDTGEGPAAAGTIGDGPATGTLTMWAMGTEGELLPDFVAAFEEANPDVSIEVTAIPWDAAYNKFQTAIAAGNTPDIAMVGSTWMADFTDAFSTVPTDLDTSDFFPGSMSTNEVGDRVAGVPWYVDTRVLYYRTDLAAQAGWDKAPETWDELKQLAADYQSKAGADFGMRLPAGNDSFQGTLWMPWSNGAELTDGDAWTLDTPEMVEAYEYYQSFFTEGLSDPDADVSAGAQEAAFVDGSTPMLIDGPFMRSQLATLGGDGFDEKYATAVIPAKESSVSFSGGANLVVFNNGDNQTSAWKLAQWLSQPETQVDWYEASGDLPSAQSAWKDPSIADDASLTTFGTQLETAKATPVTTTWVQVGAAADQALELLRRGQATVEEALADLQAKADSIGMG</sequence>
<proteinExistence type="inferred from homology"/>
<evidence type="ECO:0000256" key="3">
    <source>
        <dbReference type="ARBA" id="ARBA00022729"/>
    </source>
</evidence>
<dbReference type="EMBL" id="SDPM01000001">
    <property type="protein sequence ID" value="RXZ87904.1"/>
    <property type="molecule type" value="Genomic_DNA"/>
</dbReference>
<dbReference type="Proteomes" id="UP000292686">
    <property type="component" value="Unassembled WGS sequence"/>
</dbReference>
<dbReference type="AlphaFoldDB" id="A0A4Q2M6R8"/>
<reference evidence="4 5" key="1">
    <citation type="submission" date="2019-01" db="EMBL/GenBank/DDBJ databases">
        <title>Agromyces.</title>
        <authorList>
            <person name="Li J."/>
        </authorList>
    </citation>
    <scope>NUCLEOTIDE SEQUENCE [LARGE SCALE GENOMIC DNA]</scope>
    <source>
        <strain evidence="4 5">DSM 23870</strain>
    </source>
</reference>
<protein>
    <submittedName>
        <fullName evidence="4">Extracellular solute-binding protein</fullName>
    </submittedName>
</protein>
<dbReference type="GO" id="GO:0015768">
    <property type="term" value="P:maltose transport"/>
    <property type="evidence" value="ECO:0007669"/>
    <property type="project" value="TreeGrafter"/>
</dbReference>
<dbReference type="PANTHER" id="PTHR30061:SF50">
    <property type="entry name" value="MALTOSE_MALTODEXTRIN-BINDING PERIPLASMIC PROTEIN"/>
    <property type="match status" value="1"/>
</dbReference>